<accession>A0A6M8BJT9</accession>
<gene>
    <name evidence="1" type="ORF">HPC62_06030</name>
</gene>
<dbReference type="KEGG" id="theu:HPC62_06030"/>
<evidence type="ECO:0000313" key="2">
    <source>
        <dbReference type="Proteomes" id="UP000505210"/>
    </source>
</evidence>
<name>A0A6M8BJT9_9CYAN</name>
<keyword evidence="2" id="KW-1185">Reference proteome</keyword>
<reference evidence="1 2" key="1">
    <citation type="submission" date="2020-05" db="EMBL/GenBank/DDBJ databases">
        <title>Complete genome sequence of of a novel Thermoleptolyngbya strain isolated from hot springs of Ganzi, Sichuan China.</title>
        <authorList>
            <person name="Tang J."/>
            <person name="Daroch M."/>
            <person name="Li L."/>
            <person name="Waleron K."/>
            <person name="Waleron M."/>
            <person name="Waleron M."/>
        </authorList>
    </citation>
    <scope>NUCLEOTIDE SEQUENCE [LARGE SCALE GENOMIC DNA]</scope>
    <source>
        <strain evidence="1 2">PKUAC-SCTA183</strain>
    </source>
</reference>
<organism evidence="1 2">
    <name type="scientific">Thermoleptolyngbya sichuanensis A183</name>
    <dbReference type="NCBI Taxonomy" id="2737172"/>
    <lineage>
        <taxon>Bacteria</taxon>
        <taxon>Bacillati</taxon>
        <taxon>Cyanobacteriota</taxon>
        <taxon>Cyanophyceae</taxon>
        <taxon>Oculatellales</taxon>
        <taxon>Oculatellaceae</taxon>
        <taxon>Thermoleptolyngbya</taxon>
        <taxon>Thermoleptolyngbya sichuanensis</taxon>
    </lineage>
</organism>
<proteinExistence type="predicted"/>
<sequence length="161" mass="17382">MTLGELKQALPNATFEVQSPFIVDFDAIAVSQNGKPLFYVLYLAGESFGDDDVVQGVLTDNPSYRTDRGVGPGTAIAQAEQIYGDATLSYNTQNESREYVRFAQHPATNLSFGTGNGNSETAGIYPSPIAEYNETQQFREDATIQSVLVICLNEACTPASP</sequence>
<dbReference type="Proteomes" id="UP000505210">
    <property type="component" value="Chromosome"/>
</dbReference>
<dbReference type="AlphaFoldDB" id="A0A6M8BJT9"/>
<dbReference type="EMBL" id="CP053661">
    <property type="protein sequence ID" value="QKD84796.1"/>
    <property type="molecule type" value="Genomic_DNA"/>
</dbReference>
<protein>
    <submittedName>
        <fullName evidence="1">Uncharacterized protein</fullName>
    </submittedName>
</protein>
<evidence type="ECO:0000313" key="1">
    <source>
        <dbReference type="EMBL" id="QKD84796.1"/>
    </source>
</evidence>